<evidence type="ECO:0000259" key="3">
    <source>
        <dbReference type="PROSITE" id="PS50076"/>
    </source>
</evidence>
<keyword evidence="2" id="KW-0143">Chaperone</keyword>
<dbReference type="GO" id="GO:0001671">
    <property type="term" value="F:ATPase activator activity"/>
    <property type="evidence" value="ECO:0007669"/>
    <property type="project" value="InterPro"/>
</dbReference>
<proteinExistence type="inferred from homology"/>
<name>A0A4T0X4D7_9ASCO</name>
<dbReference type="GO" id="GO:0051259">
    <property type="term" value="P:protein complex oligomerization"/>
    <property type="evidence" value="ECO:0007669"/>
    <property type="project" value="InterPro"/>
</dbReference>
<dbReference type="SUPFAM" id="SSF47144">
    <property type="entry name" value="HSC20 (HSCB), C-terminal oligomerisation domain"/>
    <property type="match status" value="1"/>
</dbReference>
<comment type="caution">
    <text evidence="4">The sequence shown here is derived from an EMBL/GenBank/DDBJ whole genome shotgun (WGS) entry which is preliminary data.</text>
</comment>
<dbReference type="STRING" id="52247.A0A4T0X4D7"/>
<evidence type="ECO:0000313" key="5">
    <source>
        <dbReference type="Proteomes" id="UP000307173"/>
    </source>
</evidence>
<dbReference type="Gene3D" id="1.10.287.110">
    <property type="entry name" value="DnaJ domain"/>
    <property type="match status" value="1"/>
</dbReference>
<dbReference type="GO" id="GO:0005739">
    <property type="term" value="C:mitochondrion"/>
    <property type="evidence" value="ECO:0007669"/>
    <property type="project" value="TreeGrafter"/>
</dbReference>
<dbReference type="PANTHER" id="PTHR14021">
    <property type="entry name" value="IRON-SULFUR CLUSTER CO-CHAPERONE PROTEIN HSCB"/>
    <property type="match status" value="1"/>
</dbReference>
<dbReference type="SUPFAM" id="SSF46565">
    <property type="entry name" value="Chaperone J-domain"/>
    <property type="match status" value="1"/>
</dbReference>
<dbReference type="InterPro" id="IPR009073">
    <property type="entry name" value="HscB_oligo_C"/>
</dbReference>
<dbReference type="PROSITE" id="PS50076">
    <property type="entry name" value="DNAJ_2"/>
    <property type="match status" value="1"/>
</dbReference>
<dbReference type="NCBIfam" id="TIGR00714">
    <property type="entry name" value="hscB"/>
    <property type="match status" value="1"/>
</dbReference>
<sequence length="175" mass="20269">MFRVVFRRYNSTANTLFRYFPETCPKPAFNIDLRKLRKEYRRAQAVAHPDVDTSSGTTSADINRAYETLSDPLKRAQHLLLVEAGIDLTNDEVGKKLQFQDKDLLLEIMDIHERLETGTENEQLKAENDAKIAQLIKELNDAFEAKDWDKLALLTVRLKYCYNVKDLLKNNAIIH</sequence>
<accession>A0A4T0X4D7</accession>
<dbReference type="OrthoDB" id="448954at2759"/>
<dbReference type="InterPro" id="IPR004640">
    <property type="entry name" value="HscB"/>
</dbReference>
<protein>
    <recommendedName>
        <fullName evidence="3">J domain-containing protein</fullName>
    </recommendedName>
</protein>
<feature type="domain" description="J" evidence="3">
    <location>
        <begin position="15"/>
        <end position="82"/>
    </location>
</feature>
<keyword evidence="5" id="KW-1185">Reference proteome</keyword>
<dbReference type="Pfam" id="PF07743">
    <property type="entry name" value="HSCB_C"/>
    <property type="match status" value="1"/>
</dbReference>
<organism evidence="4 5">
    <name type="scientific">Pichia inconspicua</name>
    <dbReference type="NCBI Taxonomy" id="52247"/>
    <lineage>
        <taxon>Eukaryota</taxon>
        <taxon>Fungi</taxon>
        <taxon>Dikarya</taxon>
        <taxon>Ascomycota</taxon>
        <taxon>Saccharomycotina</taxon>
        <taxon>Pichiomycetes</taxon>
        <taxon>Pichiales</taxon>
        <taxon>Pichiaceae</taxon>
        <taxon>Pichia</taxon>
    </lineage>
</organism>
<evidence type="ECO:0000256" key="2">
    <source>
        <dbReference type="ARBA" id="ARBA00023186"/>
    </source>
</evidence>
<dbReference type="InterPro" id="IPR036386">
    <property type="entry name" value="HscB_C_sf"/>
</dbReference>
<dbReference type="InterPro" id="IPR036869">
    <property type="entry name" value="J_dom_sf"/>
</dbReference>
<evidence type="ECO:0000313" key="4">
    <source>
        <dbReference type="EMBL" id="TID29807.1"/>
    </source>
</evidence>
<dbReference type="PANTHER" id="PTHR14021:SF15">
    <property type="entry name" value="IRON-SULFUR CLUSTER CO-CHAPERONE PROTEIN HSCB"/>
    <property type="match status" value="1"/>
</dbReference>
<dbReference type="InterPro" id="IPR001623">
    <property type="entry name" value="DnaJ_domain"/>
</dbReference>
<dbReference type="GO" id="GO:0051087">
    <property type="term" value="F:protein-folding chaperone binding"/>
    <property type="evidence" value="ECO:0007669"/>
    <property type="project" value="InterPro"/>
</dbReference>
<dbReference type="AlphaFoldDB" id="A0A4T0X4D7"/>
<dbReference type="GO" id="GO:0044571">
    <property type="term" value="P:[2Fe-2S] cluster assembly"/>
    <property type="evidence" value="ECO:0007669"/>
    <property type="project" value="InterPro"/>
</dbReference>
<gene>
    <name evidence="4" type="ORF">CANINC_001622</name>
</gene>
<dbReference type="EMBL" id="SELW01000247">
    <property type="protein sequence ID" value="TID29807.1"/>
    <property type="molecule type" value="Genomic_DNA"/>
</dbReference>
<dbReference type="Gene3D" id="1.20.1280.20">
    <property type="entry name" value="HscB, C-terminal domain"/>
    <property type="match status" value="1"/>
</dbReference>
<evidence type="ECO:0000256" key="1">
    <source>
        <dbReference type="ARBA" id="ARBA00010476"/>
    </source>
</evidence>
<dbReference type="Proteomes" id="UP000307173">
    <property type="component" value="Unassembled WGS sequence"/>
</dbReference>
<comment type="similarity">
    <text evidence="1">Belongs to the HscB family.</text>
</comment>
<dbReference type="Pfam" id="PF00226">
    <property type="entry name" value="DnaJ"/>
    <property type="match status" value="1"/>
</dbReference>
<reference evidence="4 5" key="1">
    <citation type="journal article" date="2019" name="Front. Genet.">
        <title>Whole-Genome Sequencing of the Opportunistic Yeast Pathogen Candida inconspicua Uncovers Its Hybrid Origin.</title>
        <authorList>
            <person name="Mixao V."/>
            <person name="Hansen A.P."/>
            <person name="Saus E."/>
            <person name="Boekhout T."/>
            <person name="Lass-Florl C."/>
            <person name="Gabaldon T."/>
        </authorList>
    </citation>
    <scope>NUCLEOTIDE SEQUENCE [LARGE SCALE GENOMIC DNA]</scope>
    <source>
        <strain evidence="4 5">CBS 180</strain>
    </source>
</reference>